<dbReference type="EMBL" id="MU277224">
    <property type="protein sequence ID" value="KAI0059749.1"/>
    <property type="molecule type" value="Genomic_DNA"/>
</dbReference>
<name>A0ACB8STC5_9AGAM</name>
<proteinExistence type="predicted"/>
<gene>
    <name evidence="1" type="ORF">BV25DRAFT_1808530</name>
</gene>
<dbReference type="Proteomes" id="UP000814140">
    <property type="component" value="Unassembled WGS sequence"/>
</dbReference>
<comment type="caution">
    <text evidence="1">The sequence shown here is derived from an EMBL/GenBank/DDBJ whole genome shotgun (WGS) entry which is preliminary data.</text>
</comment>
<reference evidence="1" key="2">
    <citation type="journal article" date="2022" name="New Phytol.">
        <title>Evolutionary transition to the ectomycorrhizal habit in the genomes of a hyperdiverse lineage of mushroom-forming fungi.</title>
        <authorList>
            <person name="Looney B."/>
            <person name="Miyauchi S."/>
            <person name="Morin E."/>
            <person name="Drula E."/>
            <person name="Courty P.E."/>
            <person name="Kohler A."/>
            <person name="Kuo A."/>
            <person name="LaButti K."/>
            <person name="Pangilinan J."/>
            <person name="Lipzen A."/>
            <person name="Riley R."/>
            <person name="Andreopoulos W."/>
            <person name="He G."/>
            <person name="Johnson J."/>
            <person name="Nolan M."/>
            <person name="Tritt A."/>
            <person name="Barry K.W."/>
            <person name="Grigoriev I.V."/>
            <person name="Nagy L.G."/>
            <person name="Hibbett D."/>
            <person name="Henrissat B."/>
            <person name="Matheny P.B."/>
            <person name="Labbe J."/>
            <person name="Martin F.M."/>
        </authorList>
    </citation>
    <scope>NUCLEOTIDE SEQUENCE</scope>
    <source>
        <strain evidence="1">HHB10654</strain>
    </source>
</reference>
<evidence type="ECO:0000313" key="2">
    <source>
        <dbReference type="Proteomes" id="UP000814140"/>
    </source>
</evidence>
<protein>
    <submittedName>
        <fullName evidence="1">Uncharacterized protein</fullName>
    </submittedName>
</protein>
<keyword evidence="2" id="KW-1185">Reference proteome</keyword>
<evidence type="ECO:0000313" key="1">
    <source>
        <dbReference type="EMBL" id="KAI0059749.1"/>
    </source>
</evidence>
<accession>A0ACB8STC5</accession>
<organism evidence="1 2">
    <name type="scientific">Artomyces pyxidatus</name>
    <dbReference type="NCBI Taxonomy" id="48021"/>
    <lineage>
        <taxon>Eukaryota</taxon>
        <taxon>Fungi</taxon>
        <taxon>Dikarya</taxon>
        <taxon>Basidiomycota</taxon>
        <taxon>Agaricomycotina</taxon>
        <taxon>Agaricomycetes</taxon>
        <taxon>Russulales</taxon>
        <taxon>Auriscalpiaceae</taxon>
        <taxon>Artomyces</taxon>
    </lineage>
</organism>
<sequence length="231" mass="26307">MDNRNSAPPGIHIFFMEAHQISIEAQFIIDSLPNAEYAAVERICLQLHAIRRVLVHLNDPYTSEEQYIRKGTLETFRQIFFHLEESHLLDLNDRIHRACLVLVFLPRIQDSLNRMMDAWNHHKIRTAGNRTPIAIFELSREQALTGGYWTGDPGDPINVAADPLYGVDTSVPPLPDDNTDETEVHADEEDVEEAREVLEEMNIDLNAEDGRWGIDVYSEAVMRLKAHAALG</sequence>
<reference evidence="1" key="1">
    <citation type="submission" date="2021-03" db="EMBL/GenBank/DDBJ databases">
        <authorList>
            <consortium name="DOE Joint Genome Institute"/>
            <person name="Ahrendt S."/>
            <person name="Looney B.P."/>
            <person name="Miyauchi S."/>
            <person name="Morin E."/>
            <person name="Drula E."/>
            <person name="Courty P.E."/>
            <person name="Chicoki N."/>
            <person name="Fauchery L."/>
            <person name="Kohler A."/>
            <person name="Kuo A."/>
            <person name="Labutti K."/>
            <person name="Pangilinan J."/>
            <person name="Lipzen A."/>
            <person name="Riley R."/>
            <person name="Andreopoulos W."/>
            <person name="He G."/>
            <person name="Johnson J."/>
            <person name="Barry K.W."/>
            <person name="Grigoriev I.V."/>
            <person name="Nagy L."/>
            <person name="Hibbett D."/>
            <person name="Henrissat B."/>
            <person name="Matheny P.B."/>
            <person name="Labbe J."/>
            <person name="Martin F."/>
        </authorList>
    </citation>
    <scope>NUCLEOTIDE SEQUENCE</scope>
    <source>
        <strain evidence="1">HHB10654</strain>
    </source>
</reference>